<evidence type="ECO:0000313" key="2">
    <source>
        <dbReference type="Proteomes" id="UP001234297"/>
    </source>
</evidence>
<sequence length="316" mass="34518">MEDDAPFEKIAISGPTLASLIQRSISSPCDIDGLLFGHVTRVTHSSLSDDSSSPSSSELLIPTVTSLISSSHTLSFYDPLGRLHLPSLRRLLPPSPAPSTTLLGFFIARRNTPLRPSMREFAVSLSLLSQTLTLDPKDPLSPLLSPSPPPSVFLLLSSSLSSLSFHTHEYRAFQLRRRSGDPALEPRSLDVVNIGPAFHSQYSAFSPNSPFPWLPVPTEVGGEGEKGRESSNCMRRVAKEQQQRGLDACSQGFEVGRLSRLMGSDAANYTAEMEDLYGKMLGKLESLARAVEKSSAKILEQENRNIKLRWKVAGSD</sequence>
<keyword evidence="2" id="KW-1185">Reference proteome</keyword>
<reference evidence="1 2" key="1">
    <citation type="journal article" date="2022" name="Hortic Res">
        <title>A haplotype resolved chromosomal level avocado genome allows analysis of novel avocado genes.</title>
        <authorList>
            <person name="Nath O."/>
            <person name="Fletcher S.J."/>
            <person name="Hayward A."/>
            <person name="Shaw L.M."/>
            <person name="Masouleh A.K."/>
            <person name="Furtado A."/>
            <person name="Henry R.J."/>
            <person name="Mitter N."/>
        </authorList>
    </citation>
    <scope>NUCLEOTIDE SEQUENCE [LARGE SCALE GENOMIC DNA]</scope>
    <source>
        <strain evidence="2">cv. Hass</strain>
    </source>
</reference>
<protein>
    <submittedName>
        <fullName evidence="1">Uncharacterized protein</fullName>
    </submittedName>
</protein>
<evidence type="ECO:0000313" key="1">
    <source>
        <dbReference type="EMBL" id="KAJ8650858.1"/>
    </source>
</evidence>
<organism evidence="1 2">
    <name type="scientific">Persea americana</name>
    <name type="common">Avocado</name>
    <dbReference type="NCBI Taxonomy" id="3435"/>
    <lineage>
        <taxon>Eukaryota</taxon>
        <taxon>Viridiplantae</taxon>
        <taxon>Streptophyta</taxon>
        <taxon>Embryophyta</taxon>
        <taxon>Tracheophyta</taxon>
        <taxon>Spermatophyta</taxon>
        <taxon>Magnoliopsida</taxon>
        <taxon>Magnoliidae</taxon>
        <taxon>Laurales</taxon>
        <taxon>Lauraceae</taxon>
        <taxon>Persea</taxon>
    </lineage>
</organism>
<comment type="caution">
    <text evidence="1">The sequence shown here is derived from an EMBL/GenBank/DDBJ whole genome shotgun (WGS) entry which is preliminary data.</text>
</comment>
<dbReference type="Proteomes" id="UP001234297">
    <property type="component" value="Chromosome 1"/>
</dbReference>
<name>A0ACC2MYY2_PERAE</name>
<proteinExistence type="predicted"/>
<dbReference type="EMBL" id="CM056809">
    <property type="protein sequence ID" value="KAJ8650858.1"/>
    <property type="molecule type" value="Genomic_DNA"/>
</dbReference>
<gene>
    <name evidence="1" type="ORF">MRB53_003881</name>
</gene>
<accession>A0ACC2MYY2</accession>